<dbReference type="KEGG" id="hir:HETIRDRAFT_317658"/>
<protein>
    <submittedName>
        <fullName evidence="1">Uncharacterized protein</fullName>
    </submittedName>
</protein>
<reference evidence="1 2" key="1">
    <citation type="journal article" date="2012" name="New Phytol.">
        <title>Insight into trade-off between wood decay and parasitism from the genome of a fungal forest pathogen.</title>
        <authorList>
            <person name="Olson A."/>
            <person name="Aerts A."/>
            <person name="Asiegbu F."/>
            <person name="Belbahri L."/>
            <person name="Bouzid O."/>
            <person name="Broberg A."/>
            <person name="Canback B."/>
            <person name="Coutinho P.M."/>
            <person name="Cullen D."/>
            <person name="Dalman K."/>
            <person name="Deflorio G."/>
            <person name="van Diepen L.T."/>
            <person name="Dunand C."/>
            <person name="Duplessis S."/>
            <person name="Durling M."/>
            <person name="Gonthier P."/>
            <person name="Grimwood J."/>
            <person name="Fossdal C.G."/>
            <person name="Hansson D."/>
            <person name="Henrissat B."/>
            <person name="Hietala A."/>
            <person name="Himmelstrand K."/>
            <person name="Hoffmeister D."/>
            <person name="Hogberg N."/>
            <person name="James T.Y."/>
            <person name="Karlsson M."/>
            <person name="Kohler A."/>
            <person name="Kues U."/>
            <person name="Lee Y.H."/>
            <person name="Lin Y.C."/>
            <person name="Lind M."/>
            <person name="Lindquist E."/>
            <person name="Lombard V."/>
            <person name="Lucas S."/>
            <person name="Lunden K."/>
            <person name="Morin E."/>
            <person name="Murat C."/>
            <person name="Park J."/>
            <person name="Raffaello T."/>
            <person name="Rouze P."/>
            <person name="Salamov A."/>
            <person name="Schmutz J."/>
            <person name="Solheim H."/>
            <person name="Stahlberg J."/>
            <person name="Velez H."/>
            <person name="de Vries R.P."/>
            <person name="Wiebenga A."/>
            <person name="Woodward S."/>
            <person name="Yakovlev I."/>
            <person name="Garbelotto M."/>
            <person name="Martin F."/>
            <person name="Grigoriev I.V."/>
            <person name="Stenlid J."/>
        </authorList>
    </citation>
    <scope>NUCLEOTIDE SEQUENCE [LARGE SCALE GENOMIC DNA]</scope>
    <source>
        <strain evidence="1 2">TC 32-1</strain>
    </source>
</reference>
<accession>W4K890</accession>
<organism evidence="1 2">
    <name type="scientific">Heterobasidion irregulare (strain TC 32-1)</name>
    <dbReference type="NCBI Taxonomy" id="747525"/>
    <lineage>
        <taxon>Eukaryota</taxon>
        <taxon>Fungi</taxon>
        <taxon>Dikarya</taxon>
        <taxon>Basidiomycota</taxon>
        <taxon>Agaricomycotina</taxon>
        <taxon>Agaricomycetes</taxon>
        <taxon>Russulales</taxon>
        <taxon>Bondarzewiaceae</taxon>
        <taxon>Heterobasidion</taxon>
        <taxon>Heterobasidion annosum species complex</taxon>
    </lineage>
</organism>
<dbReference type="HOGENOM" id="CLU_2004223_0_0_1"/>
<dbReference type="GeneID" id="20670436"/>
<dbReference type="EMBL" id="KI925458">
    <property type="protein sequence ID" value="ETW82047.1"/>
    <property type="molecule type" value="Genomic_DNA"/>
</dbReference>
<name>W4K890_HETIT</name>
<proteinExistence type="predicted"/>
<dbReference type="Proteomes" id="UP000030671">
    <property type="component" value="Unassembled WGS sequence"/>
</dbReference>
<dbReference type="AlphaFoldDB" id="W4K890"/>
<gene>
    <name evidence="1" type="ORF">HETIRDRAFT_317658</name>
</gene>
<evidence type="ECO:0000313" key="1">
    <source>
        <dbReference type="EMBL" id="ETW82047.1"/>
    </source>
</evidence>
<evidence type="ECO:0000313" key="2">
    <source>
        <dbReference type="Proteomes" id="UP000030671"/>
    </source>
</evidence>
<dbReference type="RefSeq" id="XP_009546625.1">
    <property type="nucleotide sequence ID" value="XM_009548330.1"/>
</dbReference>
<dbReference type="InParanoid" id="W4K890"/>
<sequence length="124" mass="13859">MRPFDNAVGARIIPRYSNVRNVILLGEMGESFDEGWPVIGNDLDEGAPATENILEDPVGEGGAGLVAELGIVRYRASTLNKVSEASCRRHVHRVHIHFGEERRRRCDDWRDQDIACLSNLAEMT</sequence>
<keyword evidence="2" id="KW-1185">Reference proteome</keyword>